<evidence type="ECO:0000256" key="5">
    <source>
        <dbReference type="ARBA" id="ARBA00022670"/>
    </source>
</evidence>
<proteinExistence type="inferred from homology"/>
<feature type="domain" description="Peptidase M24" evidence="13">
    <location>
        <begin position="28"/>
        <end position="173"/>
    </location>
</feature>
<evidence type="ECO:0000256" key="4">
    <source>
        <dbReference type="ARBA" id="ARBA00022490"/>
    </source>
</evidence>
<comment type="caution">
    <text evidence="14">The sequence shown here is derived from an EMBL/GenBank/DDBJ whole genome shotgun (WGS) entry which is preliminary data.</text>
</comment>
<evidence type="ECO:0000313" key="15">
    <source>
        <dbReference type="Proteomes" id="UP000789706"/>
    </source>
</evidence>
<evidence type="ECO:0000256" key="11">
    <source>
        <dbReference type="ARBA" id="ARBA00033475"/>
    </source>
</evidence>
<keyword evidence="15" id="KW-1185">Reference proteome</keyword>
<gene>
    <name evidence="14" type="ORF">DEBURN_LOCUS9397</name>
</gene>
<evidence type="ECO:0000256" key="10">
    <source>
        <dbReference type="ARBA" id="ARBA00026155"/>
    </source>
</evidence>
<comment type="similarity">
    <text evidence="3">Belongs to the peptidase M24 family.</text>
</comment>
<keyword evidence="6" id="KW-0479">Metal-binding</keyword>
<protein>
    <recommendedName>
        <fullName evidence="10">Probable metalloprotease ARX1</fullName>
    </recommendedName>
    <alternativeName>
        <fullName evidence="11">Associated with ribosomal export complex protein 1</fullName>
    </alternativeName>
</protein>
<dbReference type="InterPro" id="IPR036005">
    <property type="entry name" value="Creatinase/aminopeptidase-like"/>
</dbReference>
<evidence type="ECO:0000256" key="6">
    <source>
        <dbReference type="ARBA" id="ARBA00022723"/>
    </source>
</evidence>
<evidence type="ECO:0000313" key="14">
    <source>
        <dbReference type="EMBL" id="CAG8598296.1"/>
    </source>
</evidence>
<keyword evidence="4" id="KW-0963">Cytoplasm</keyword>
<dbReference type="PANTHER" id="PTHR10804:SF102">
    <property type="entry name" value="METALLOPROTEASE ARX1-RELATED"/>
    <property type="match status" value="1"/>
</dbReference>
<dbReference type="GO" id="GO:0046872">
    <property type="term" value="F:metal ion binding"/>
    <property type="evidence" value="ECO:0007669"/>
    <property type="project" value="UniProtKB-KW"/>
</dbReference>
<dbReference type="InterPro" id="IPR047113">
    <property type="entry name" value="PA2G4/ARX1"/>
</dbReference>
<keyword evidence="5" id="KW-0645">Protease</keyword>
<keyword evidence="8" id="KW-0482">Metalloprotease</keyword>
<dbReference type="CDD" id="cd01089">
    <property type="entry name" value="PA2G4-like"/>
    <property type="match status" value="1"/>
</dbReference>
<dbReference type="GO" id="GO:0005737">
    <property type="term" value="C:cytoplasm"/>
    <property type="evidence" value="ECO:0007669"/>
    <property type="project" value="UniProtKB-SubCell"/>
</dbReference>
<evidence type="ECO:0000256" key="8">
    <source>
        <dbReference type="ARBA" id="ARBA00023049"/>
    </source>
</evidence>
<reference evidence="14" key="1">
    <citation type="submission" date="2021-06" db="EMBL/GenBank/DDBJ databases">
        <authorList>
            <person name="Kallberg Y."/>
            <person name="Tangrot J."/>
            <person name="Rosling A."/>
        </authorList>
    </citation>
    <scope>NUCLEOTIDE SEQUENCE</scope>
    <source>
        <strain evidence="14">AZ414A</strain>
    </source>
</reference>
<dbReference type="EMBL" id="CAJVPK010001783">
    <property type="protein sequence ID" value="CAG8598296.1"/>
    <property type="molecule type" value="Genomic_DNA"/>
</dbReference>
<dbReference type="Proteomes" id="UP000789706">
    <property type="component" value="Unassembled WGS sequence"/>
</dbReference>
<evidence type="ECO:0000256" key="9">
    <source>
        <dbReference type="ARBA" id="ARBA00023242"/>
    </source>
</evidence>
<evidence type="ECO:0000256" key="7">
    <source>
        <dbReference type="ARBA" id="ARBA00022801"/>
    </source>
</evidence>
<keyword evidence="9" id="KW-0539">Nucleus</keyword>
<dbReference type="GO" id="GO:0005634">
    <property type="term" value="C:nucleus"/>
    <property type="evidence" value="ECO:0007669"/>
    <property type="project" value="UniProtKB-SubCell"/>
</dbReference>
<dbReference type="InterPro" id="IPR000994">
    <property type="entry name" value="Pept_M24"/>
</dbReference>
<dbReference type="GO" id="GO:0008237">
    <property type="term" value="F:metallopeptidase activity"/>
    <property type="evidence" value="ECO:0007669"/>
    <property type="project" value="UniProtKB-KW"/>
</dbReference>
<dbReference type="PANTHER" id="PTHR10804">
    <property type="entry name" value="PROTEASE FAMILY M24 METHIONYL AMINOPEPTIDASE, AMINOPEPTIDASE P"/>
    <property type="match status" value="1"/>
</dbReference>
<name>A0A9N9GBF0_9GLOM</name>
<keyword evidence="7" id="KW-0378">Hydrolase</keyword>
<sequence length="316" mass="34986">MEIDHFQQKNDIDNNLGESVILSKYRTVLPEIIKKLAPGTSVAELCQYGDKLIFSHTSKVYNKKQVEKGIALPTMICVNHYLQYFSPLPGENDVILKNGDVVKIELGVHIDGYIATAAHTTILNPNPQQPVTGRVADVLAAAYYGSEVALRLLKPGNRAMDIVDAVNLVAQQYKCVPVEGSSIQLIRRYLLQAEKSAILNPSLDDNILDNDFIIHSNEVYSVNLIMSSGEGLVKESEAKPTIYQRNVNESYNLKLKAARAVFKKIINTYSVFPFSTSGKSLRITASLPLPYVHSELSIPPDTDTAKLLNEEVKSVK</sequence>
<dbReference type="Gene3D" id="3.90.230.10">
    <property type="entry name" value="Creatinase/methionine aminopeptidase superfamily"/>
    <property type="match status" value="1"/>
</dbReference>
<accession>A0A9N9GBF0</accession>
<evidence type="ECO:0000256" key="12">
    <source>
        <dbReference type="ARBA" id="ARBA00034680"/>
    </source>
</evidence>
<dbReference type="SUPFAM" id="SSF55920">
    <property type="entry name" value="Creatinase/aminopeptidase"/>
    <property type="match status" value="1"/>
</dbReference>
<evidence type="ECO:0000256" key="2">
    <source>
        <dbReference type="ARBA" id="ARBA00004496"/>
    </source>
</evidence>
<comment type="function">
    <text evidence="12">Probable metalloprotease involved in proper assembly of pre-ribosomal particles during the biogenesis of the 60S ribosomal subunit. Accompanies the pre-60S particles to the cytoplasm.</text>
</comment>
<organism evidence="14 15">
    <name type="scientific">Diversispora eburnea</name>
    <dbReference type="NCBI Taxonomy" id="1213867"/>
    <lineage>
        <taxon>Eukaryota</taxon>
        <taxon>Fungi</taxon>
        <taxon>Fungi incertae sedis</taxon>
        <taxon>Mucoromycota</taxon>
        <taxon>Glomeromycotina</taxon>
        <taxon>Glomeromycetes</taxon>
        <taxon>Diversisporales</taxon>
        <taxon>Diversisporaceae</taxon>
        <taxon>Diversispora</taxon>
    </lineage>
</organism>
<dbReference type="AlphaFoldDB" id="A0A9N9GBF0"/>
<evidence type="ECO:0000259" key="13">
    <source>
        <dbReference type="Pfam" id="PF00557"/>
    </source>
</evidence>
<comment type="subcellular location">
    <subcellularLocation>
        <location evidence="2">Cytoplasm</location>
    </subcellularLocation>
    <subcellularLocation>
        <location evidence="1">Nucleus</location>
    </subcellularLocation>
</comment>
<dbReference type="Pfam" id="PF00557">
    <property type="entry name" value="Peptidase_M24"/>
    <property type="match status" value="1"/>
</dbReference>
<evidence type="ECO:0000256" key="3">
    <source>
        <dbReference type="ARBA" id="ARBA00007319"/>
    </source>
</evidence>
<dbReference type="OrthoDB" id="5876363at2759"/>
<dbReference type="GO" id="GO:0006508">
    <property type="term" value="P:proteolysis"/>
    <property type="evidence" value="ECO:0007669"/>
    <property type="project" value="UniProtKB-KW"/>
</dbReference>
<evidence type="ECO:0000256" key="1">
    <source>
        <dbReference type="ARBA" id="ARBA00004123"/>
    </source>
</evidence>